<dbReference type="Proteomes" id="UP000595437">
    <property type="component" value="Chromosome 18"/>
</dbReference>
<name>A0A7T8GQ41_CALRO</name>
<keyword evidence="4" id="KW-1185">Reference proteome</keyword>
<sequence>MVDAFSRLFGKGFRKNTSSSNSNDELSSSIKRSDPLPDVETSSSDENGFTLIGDAPANVVPPPSAVRRVEPIIPSDAPHMLEGVPFTISPAWSLKGKDAEDQNLDRILAEVESLSWNALDYNFSIEKSVLEAN</sequence>
<organism evidence="3 4">
    <name type="scientific">Caligus rogercresseyi</name>
    <name type="common">Sea louse</name>
    <dbReference type="NCBI Taxonomy" id="217165"/>
    <lineage>
        <taxon>Eukaryota</taxon>
        <taxon>Metazoa</taxon>
        <taxon>Ecdysozoa</taxon>
        <taxon>Arthropoda</taxon>
        <taxon>Crustacea</taxon>
        <taxon>Multicrustacea</taxon>
        <taxon>Hexanauplia</taxon>
        <taxon>Copepoda</taxon>
        <taxon>Siphonostomatoida</taxon>
        <taxon>Caligidae</taxon>
        <taxon>Caligus</taxon>
    </lineage>
</organism>
<evidence type="ECO:0000313" key="4">
    <source>
        <dbReference type="Proteomes" id="UP000595437"/>
    </source>
</evidence>
<evidence type="ECO:0000313" key="3">
    <source>
        <dbReference type="EMBL" id="QQP35582.1"/>
    </source>
</evidence>
<evidence type="ECO:0000256" key="1">
    <source>
        <dbReference type="SAM" id="MobiDB-lite"/>
    </source>
</evidence>
<protein>
    <recommendedName>
        <fullName evidence="2">UMA domain-containing protein</fullName>
    </recommendedName>
</protein>
<dbReference type="EMBL" id="CP045907">
    <property type="protein sequence ID" value="QQP35582.1"/>
    <property type="molecule type" value="Genomic_DNA"/>
</dbReference>
<dbReference type="InterPro" id="IPR023340">
    <property type="entry name" value="UMA"/>
</dbReference>
<feature type="compositionally biased region" description="Low complexity" evidence="1">
    <location>
        <begin position="16"/>
        <end position="29"/>
    </location>
</feature>
<dbReference type="AlphaFoldDB" id="A0A7T8GQ41"/>
<gene>
    <name evidence="3" type="ORF">FKW44_023848</name>
</gene>
<reference evidence="4" key="1">
    <citation type="submission" date="2021-01" db="EMBL/GenBank/DDBJ databases">
        <title>Caligus Genome Assembly.</title>
        <authorList>
            <person name="Gallardo-Escarate C."/>
        </authorList>
    </citation>
    <scope>NUCLEOTIDE SEQUENCE [LARGE SCALE GENOMIC DNA]</scope>
</reference>
<accession>A0A7T8GQ41</accession>
<feature type="domain" description="UMA" evidence="2">
    <location>
        <begin position="81"/>
        <end position="130"/>
    </location>
</feature>
<evidence type="ECO:0000259" key="2">
    <source>
        <dbReference type="PROSITE" id="PS51497"/>
    </source>
</evidence>
<dbReference type="OrthoDB" id="5959275at2759"/>
<dbReference type="PROSITE" id="PS51497">
    <property type="entry name" value="UMA"/>
    <property type="match status" value="1"/>
</dbReference>
<feature type="region of interest" description="Disordered" evidence="1">
    <location>
        <begin position="1"/>
        <end position="63"/>
    </location>
</feature>
<proteinExistence type="predicted"/>